<feature type="domain" description="Dienelactone hydrolase" evidence="1">
    <location>
        <begin position="15"/>
        <end position="139"/>
    </location>
</feature>
<dbReference type="InterPro" id="IPR051411">
    <property type="entry name" value="Polyketide_trans_af380"/>
</dbReference>
<keyword evidence="2" id="KW-0378">Hydrolase</keyword>
<dbReference type="EMBL" id="LKEV01000007">
    <property type="protein sequence ID" value="KQB84865.1"/>
    <property type="molecule type" value="Genomic_DNA"/>
</dbReference>
<evidence type="ECO:0000259" key="1">
    <source>
        <dbReference type="Pfam" id="PF01738"/>
    </source>
</evidence>
<comment type="caution">
    <text evidence="2">The sequence shown here is derived from an EMBL/GenBank/DDBJ whole genome shotgun (WGS) entry which is preliminary data.</text>
</comment>
<dbReference type="InterPro" id="IPR029058">
    <property type="entry name" value="AB_hydrolase_fold"/>
</dbReference>
<organism evidence="2 3">
    <name type="scientific">Corynebacterium lowii</name>
    <dbReference type="NCBI Taxonomy" id="1544413"/>
    <lineage>
        <taxon>Bacteria</taxon>
        <taxon>Bacillati</taxon>
        <taxon>Actinomycetota</taxon>
        <taxon>Actinomycetes</taxon>
        <taxon>Mycobacteriales</taxon>
        <taxon>Corynebacteriaceae</taxon>
        <taxon>Corynebacterium</taxon>
    </lineage>
</organism>
<dbReference type="SUPFAM" id="SSF53474">
    <property type="entry name" value="alpha/beta-Hydrolases"/>
    <property type="match status" value="1"/>
</dbReference>
<dbReference type="RefSeq" id="WP_055178890.1">
    <property type="nucleotide sequence ID" value="NZ_JAUSQY010000001.1"/>
</dbReference>
<dbReference type="STRING" id="1544413.Clow_02127"/>
<dbReference type="Gene3D" id="3.40.50.1820">
    <property type="entry name" value="alpha/beta hydrolase"/>
    <property type="match status" value="1"/>
</dbReference>
<protein>
    <submittedName>
        <fullName evidence="2">Alpha/beta hydrolase family protein</fullName>
    </submittedName>
</protein>
<dbReference type="PANTHER" id="PTHR47751:SF1">
    <property type="entry name" value="SUPERFAMILY HYDROLASE, PUTATIVE (AFU_ORTHOLOGUE AFUA_2G16580)-RELATED"/>
    <property type="match status" value="1"/>
</dbReference>
<gene>
    <name evidence="2" type="ORF">Clow_02127</name>
</gene>
<dbReference type="PATRIC" id="fig|1544413.3.peg.2130"/>
<proteinExistence type="predicted"/>
<dbReference type="AlphaFoldDB" id="A0A0Q1ADY1"/>
<dbReference type="Gene3D" id="1.10.10.800">
    <property type="match status" value="1"/>
</dbReference>
<dbReference type="GO" id="GO:0016787">
    <property type="term" value="F:hydrolase activity"/>
    <property type="evidence" value="ECO:0007669"/>
    <property type="project" value="UniProtKB-KW"/>
</dbReference>
<dbReference type="Proteomes" id="UP000050488">
    <property type="component" value="Unassembled WGS sequence"/>
</dbReference>
<dbReference type="PANTHER" id="PTHR47751">
    <property type="entry name" value="SUPERFAMILY HYDROLASE, PUTATIVE (AFU_ORTHOLOGUE AFUA_2G16580)-RELATED"/>
    <property type="match status" value="1"/>
</dbReference>
<evidence type="ECO:0000313" key="2">
    <source>
        <dbReference type="EMBL" id="KQB84865.1"/>
    </source>
</evidence>
<name>A0A0Q1ADY1_9CORY</name>
<evidence type="ECO:0000313" key="3">
    <source>
        <dbReference type="Proteomes" id="UP000050488"/>
    </source>
</evidence>
<reference evidence="2 3" key="1">
    <citation type="submission" date="2015-10" db="EMBL/GenBank/DDBJ databases">
        <title>Corynebacteirum lowii and Corynebacterium oculi species nova, derived from human clinical disease and and emended description of Corynebacterium mastiditis.</title>
        <authorList>
            <person name="Bernard K."/>
            <person name="Pacheco A.L."/>
            <person name="Mcdougall C."/>
            <person name="Burtx T."/>
            <person name="Weibe D."/>
            <person name="Tyler S."/>
            <person name="Olson A.B."/>
            <person name="Cnockaert M."/>
            <person name="Eguchi H."/>
            <person name="Kuwahara T."/>
            <person name="Nakayama-Imaohji H."/>
            <person name="Boudewijins M."/>
            <person name="Van Hoecke F."/>
            <person name="Bernier A.-M."/>
            <person name="Vandamme P."/>
        </authorList>
    </citation>
    <scope>NUCLEOTIDE SEQUENCE [LARGE SCALE GENOMIC DNA]</scope>
    <source>
        <strain evidence="2 3">NML 130206</strain>
    </source>
</reference>
<keyword evidence="3" id="KW-1185">Reference proteome</keyword>
<dbReference type="Pfam" id="PF01738">
    <property type="entry name" value="DLH"/>
    <property type="match status" value="1"/>
</dbReference>
<dbReference type="OrthoDB" id="9796609at2"/>
<dbReference type="InterPro" id="IPR002925">
    <property type="entry name" value="Dienelactn_hydro"/>
</dbReference>
<sequence length="298" mass="32981">MRTPVTFTSHNIDISGVLYIPDDFDGRTLAGVVVAHPAGGVKEQTAGRYAEELSKKGFATLTFDAARQGESGGLPRFLEDPFQRAEDMRSAFTYLATRSFVDENRVGILGVCAGGSYVSYTAQTDRRMRAVATVSAVDPAGELMEDPETREFLLNQAGILRNLAGRGEGEFLTHVNPGTLAEAQAYPERSMFRESYDYYIAEHTAHPRSIGWGMLQFDVLAHYHPFEHQDWIAPRPLLMIAGTEADTRHFSEEAVKLAGPTAELFDIEGASHMDLYGKDEFVTPAVEKLSEFFTENLD</sequence>
<accession>A0A0Q1ADY1</accession>